<feature type="transmembrane region" description="Helical" evidence="7">
    <location>
        <begin position="132"/>
        <end position="153"/>
    </location>
</feature>
<keyword evidence="4 7" id="KW-0472">Membrane</keyword>
<evidence type="ECO:0000256" key="2">
    <source>
        <dbReference type="ARBA" id="ARBA00022692"/>
    </source>
</evidence>
<feature type="transmembrane region" description="Helical" evidence="7">
    <location>
        <begin position="184"/>
        <end position="204"/>
    </location>
</feature>
<evidence type="ECO:0000256" key="5">
    <source>
        <dbReference type="ARBA" id="ARBA00038359"/>
    </source>
</evidence>
<comment type="similarity">
    <text evidence="5">Belongs to the SAT4 family.</text>
</comment>
<dbReference type="InterPro" id="IPR052337">
    <property type="entry name" value="SAT4-like"/>
</dbReference>
<keyword evidence="10" id="KW-1185">Reference proteome</keyword>
<proteinExistence type="inferred from homology"/>
<dbReference type="PANTHER" id="PTHR33048:SF167">
    <property type="entry name" value="INTEGRAL MEMBRANE PROTEIN"/>
    <property type="match status" value="1"/>
</dbReference>
<keyword evidence="3 7" id="KW-1133">Transmembrane helix</keyword>
<feature type="transmembrane region" description="Helical" evidence="7">
    <location>
        <begin position="216"/>
        <end position="232"/>
    </location>
</feature>
<evidence type="ECO:0000313" key="9">
    <source>
        <dbReference type="EMBL" id="PVI03374.1"/>
    </source>
</evidence>
<accession>A0A2V1E150</accession>
<feature type="transmembrane region" description="Helical" evidence="7">
    <location>
        <begin position="104"/>
        <end position="125"/>
    </location>
</feature>
<organism evidence="9 10">
    <name type="scientific">Periconia macrospinosa</name>
    <dbReference type="NCBI Taxonomy" id="97972"/>
    <lineage>
        <taxon>Eukaryota</taxon>
        <taxon>Fungi</taxon>
        <taxon>Dikarya</taxon>
        <taxon>Ascomycota</taxon>
        <taxon>Pezizomycotina</taxon>
        <taxon>Dothideomycetes</taxon>
        <taxon>Pleosporomycetidae</taxon>
        <taxon>Pleosporales</taxon>
        <taxon>Massarineae</taxon>
        <taxon>Periconiaceae</taxon>
        <taxon>Periconia</taxon>
    </lineage>
</organism>
<feature type="region of interest" description="Disordered" evidence="6">
    <location>
        <begin position="395"/>
        <end position="425"/>
    </location>
</feature>
<feature type="compositionally biased region" description="Polar residues" evidence="6">
    <location>
        <begin position="395"/>
        <end position="406"/>
    </location>
</feature>
<feature type="transmembrane region" description="Helical" evidence="7">
    <location>
        <begin position="20"/>
        <end position="42"/>
    </location>
</feature>
<evidence type="ECO:0000256" key="6">
    <source>
        <dbReference type="SAM" id="MobiDB-lite"/>
    </source>
</evidence>
<dbReference type="STRING" id="97972.A0A2V1E150"/>
<sequence>MADPGAKPMPHHPYENEGPRILGATMTVTVLAMITMIARLFVRLRIIQNVGWDDYMMIFAMTLSIAGQCLIFPQVYYGGGKHIEYIAPKDFQTAFKLNFATQPIYLIAICVVKESIGFFLLRIAVTKVYKRIISGIMAFMAFYTIGCFFTIVLQCTNLAVQWDPTVKGTCWTKETIQTLSYTNLGFNITTDLLFAVFIPIPMLWHVQMNRRQKSTIVGILGLGIFATAAALVKTTYVSQYGKQGDWLWDSRNITIWTVVESNTGIIAGNLPCLKPLFRSVLGATYGRGSRNPSKNISRTYGGGYGGGTGLNNAKKNGFSSLTSSKARDIDAYSPKDEVFVMTTIGADKQRAGSPASNGLDSDIPGKNSEESILSAKEQQEASNSWKLGGIMRTTEVSHVSHTSKAGLSSPSGHGHGPETRINQLV</sequence>
<dbReference type="GO" id="GO:0016020">
    <property type="term" value="C:membrane"/>
    <property type="evidence" value="ECO:0007669"/>
    <property type="project" value="UniProtKB-SubCell"/>
</dbReference>
<protein>
    <recommendedName>
        <fullName evidence="8">Rhodopsin domain-containing protein</fullName>
    </recommendedName>
</protein>
<dbReference type="Proteomes" id="UP000244855">
    <property type="component" value="Unassembled WGS sequence"/>
</dbReference>
<evidence type="ECO:0000256" key="4">
    <source>
        <dbReference type="ARBA" id="ARBA00023136"/>
    </source>
</evidence>
<evidence type="ECO:0000256" key="7">
    <source>
        <dbReference type="SAM" id="Phobius"/>
    </source>
</evidence>
<comment type="subcellular location">
    <subcellularLocation>
        <location evidence="1">Membrane</location>
        <topology evidence="1">Multi-pass membrane protein</topology>
    </subcellularLocation>
</comment>
<dbReference type="EMBL" id="KZ805332">
    <property type="protein sequence ID" value="PVI03374.1"/>
    <property type="molecule type" value="Genomic_DNA"/>
</dbReference>
<name>A0A2V1E150_9PLEO</name>
<gene>
    <name evidence="9" type="ORF">DM02DRAFT_612305</name>
</gene>
<evidence type="ECO:0000256" key="1">
    <source>
        <dbReference type="ARBA" id="ARBA00004141"/>
    </source>
</evidence>
<reference evidence="9 10" key="1">
    <citation type="journal article" date="2018" name="Sci. Rep.">
        <title>Comparative genomics provides insights into the lifestyle and reveals functional heterogeneity of dark septate endophytic fungi.</title>
        <authorList>
            <person name="Knapp D.G."/>
            <person name="Nemeth J.B."/>
            <person name="Barry K."/>
            <person name="Hainaut M."/>
            <person name="Henrissat B."/>
            <person name="Johnson J."/>
            <person name="Kuo A."/>
            <person name="Lim J.H.P."/>
            <person name="Lipzen A."/>
            <person name="Nolan M."/>
            <person name="Ohm R.A."/>
            <person name="Tamas L."/>
            <person name="Grigoriev I.V."/>
            <person name="Spatafora J.W."/>
            <person name="Nagy L.G."/>
            <person name="Kovacs G.M."/>
        </authorList>
    </citation>
    <scope>NUCLEOTIDE SEQUENCE [LARGE SCALE GENOMIC DNA]</scope>
    <source>
        <strain evidence="9 10">DSE2036</strain>
    </source>
</reference>
<evidence type="ECO:0000259" key="8">
    <source>
        <dbReference type="Pfam" id="PF20684"/>
    </source>
</evidence>
<feature type="domain" description="Rhodopsin" evidence="8">
    <location>
        <begin position="38"/>
        <end position="278"/>
    </location>
</feature>
<feature type="transmembrane region" description="Helical" evidence="7">
    <location>
        <begin position="54"/>
        <end position="76"/>
    </location>
</feature>
<evidence type="ECO:0000256" key="3">
    <source>
        <dbReference type="ARBA" id="ARBA00022989"/>
    </source>
</evidence>
<dbReference type="PANTHER" id="PTHR33048">
    <property type="entry name" value="PTH11-LIKE INTEGRAL MEMBRANE PROTEIN (AFU_ORTHOLOGUE AFUA_5G11245)"/>
    <property type="match status" value="1"/>
</dbReference>
<dbReference type="InterPro" id="IPR049326">
    <property type="entry name" value="Rhodopsin_dom_fungi"/>
</dbReference>
<dbReference type="AlphaFoldDB" id="A0A2V1E150"/>
<dbReference type="Pfam" id="PF20684">
    <property type="entry name" value="Fung_rhodopsin"/>
    <property type="match status" value="1"/>
</dbReference>
<keyword evidence="2 7" id="KW-0812">Transmembrane</keyword>
<evidence type="ECO:0000313" key="10">
    <source>
        <dbReference type="Proteomes" id="UP000244855"/>
    </source>
</evidence>
<dbReference type="OrthoDB" id="5022096at2759"/>